<evidence type="ECO:0000256" key="2">
    <source>
        <dbReference type="SAM" id="SignalP"/>
    </source>
</evidence>
<evidence type="ECO:0000259" key="5">
    <source>
        <dbReference type="Pfam" id="PF15711"/>
    </source>
</evidence>
<evidence type="ECO:0000313" key="7">
    <source>
        <dbReference type="Proteomes" id="UP000004095"/>
    </source>
</evidence>
<dbReference type="eggNOG" id="COG1572">
    <property type="taxonomic scope" value="Bacteria"/>
</dbReference>
<dbReference type="RefSeq" id="WP_002694059.1">
    <property type="nucleotide sequence ID" value="NZ_AAWS01000003.1"/>
</dbReference>
<feature type="domain" description="Gingipain" evidence="3">
    <location>
        <begin position="410"/>
        <end position="775"/>
    </location>
</feature>
<keyword evidence="7" id="KW-1185">Reference proteome</keyword>
<comment type="caution">
    <text evidence="6">The sequence shown here is derived from an EMBL/GenBank/DDBJ whole genome shotgun (WGS) entry which is preliminary data.</text>
</comment>
<evidence type="ECO:0000313" key="6">
    <source>
        <dbReference type="EMBL" id="EAY31475.1"/>
    </source>
</evidence>
<feature type="signal peptide" evidence="2">
    <location>
        <begin position="1"/>
        <end position="26"/>
    </location>
</feature>
<accession>A1ZEG7</accession>
<dbReference type="Gene3D" id="3.40.50.10390">
    <property type="entry name" value="Gingipain r, domain 1"/>
    <property type="match status" value="1"/>
</dbReference>
<keyword evidence="1 2" id="KW-0732">Signal</keyword>
<dbReference type="GO" id="GO:0008234">
    <property type="term" value="F:cysteine-type peptidase activity"/>
    <property type="evidence" value="ECO:0007669"/>
    <property type="project" value="InterPro"/>
</dbReference>
<dbReference type="GO" id="GO:0006508">
    <property type="term" value="P:proteolysis"/>
    <property type="evidence" value="ECO:0007669"/>
    <property type="project" value="InterPro"/>
</dbReference>
<dbReference type="Pfam" id="PF07705">
    <property type="entry name" value="CARDB"/>
    <property type="match status" value="1"/>
</dbReference>
<dbReference type="Gene3D" id="3.40.50.1460">
    <property type="match status" value="1"/>
</dbReference>
<reference evidence="6 7" key="1">
    <citation type="submission" date="2007-01" db="EMBL/GenBank/DDBJ databases">
        <authorList>
            <person name="Haygood M."/>
            <person name="Podell S."/>
            <person name="Anderson C."/>
            <person name="Hopkinson B."/>
            <person name="Roe K."/>
            <person name="Barbeau K."/>
            <person name="Gaasterland T."/>
            <person name="Ferriera S."/>
            <person name="Johnson J."/>
            <person name="Kravitz S."/>
            <person name="Beeson K."/>
            <person name="Sutton G."/>
            <person name="Rogers Y.-H."/>
            <person name="Friedman R."/>
            <person name="Frazier M."/>
            <person name="Venter J.C."/>
        </authorList>
    </citation>
    <scope>NUCLEOTIDE SEQUENCE [LARGE SCALE GENOMIC DNA]</scope>
    <source>
        <strain evidence="6 7">ATCC 23134</strain>
    </source>
</reference>
<evidence type="ECO:0000259" key="3">
    <source>
        <dbReference type="Pfam" id="PF01364"/>
    </source>
</evidence>
<protein>
    <recommendedName>
        <fullName evidence="8">Gingipain domain-containing protein</fullName>
    </recommendedName>
</protein>
<dbReference type="OrthoDB" id="9757650at2"/>
<feature type="domain" description="CARDB" evidence="4">
    <location>
        <begin position="803"/>
        <end position="893"/>
    </location>
</feature>
<evidence type="ECO:0000256" key="1">
    <source>
        <dbReference type="ARBA" id="ARBA00022729"/>
    </source>
</evidence>
<dbReference type="Pfam" id="PF15711">
    <property type="entry name" value="ILEI"/>
    <property type="match status" value="1"/>
</dbReference>
<sequence>MKFNHTKYYYLFLIAMMILGAVNAQAQTYGNEWINYSQQYYKIPVVKKGVYKISYTQLQSAGIPVASVKPKNLQIFHRGKEQAIVVNSASNEVFSSSDYVLFYGEKNDGTQDALMYKDPAWLVNKYYNLYSDTTAYFLTWTVDGSLGKRMIETNEANTGGLTAESYHWKEELLVFNNQYALGRKYPIGTTNSIYISDFDIAEGWVGSPIGAAGANFNFNVSNINSGSGVKPKLEIRYIGRNSVKVNKTKIYVGNSTGNLRLLDDVQTVFQVNYTYTKEIELSDISGTGQVVVRLEEPTGSISIAYIKLTYPQRVDMQSQASYNFRLRANGGGKSYLEISSPVANAQVFDITDKDNVGRVITGTNAGKLTAIVNNTAIERQLYVSNNTLFDNVIGIEKAPFRNIDAAKHNYLIITHASLRQATGGVSDPVQAYAAYRASTEGGGFDTLTVNVKLLYNQFNYGEYSPLAIKKFARYMYDKGNPKFLFLIGKGLSIDQSATSLNPRIIPAHRGQDLIPPFGYPPSDVMYTAGFNPISPQTPMIPTGRLSTRLASQVLNYLNKVKEHEVLKGEAIWMKNFIHLSGGNNASEQQLLRAYVDSYAQLASGGLLTPVFTTLSKNISQLVEVINVSELVNQGVGVITFFGHSAVGVTDLEIGFVTDDIEGYRNKGKYPMIIANGCQLASIFSGDFRSLSEDWINTADRGSIGFLAHTYIGYTVPLWRYSQRFYAVAFNSTQFVGRPVGEIIQEVIRTQPRTNEQAEVTVDQQMLLQGDPAIRLSRGNKPDYYTSSEFVTLKSFDGNPLSAVSDSFQVNVVVANVGIKDNQPFRMSVERTYADGTSTVYTNNVDYSPINLQDTVSFTVKRDPAKNGSGLNKIKVHIDYLNNIDEVSETNNIAEIEYLFQAQGAVPLSPYDFSIATKNPIDFTAFSGSLTNENRQFVCEIDTLNSFDSPGKKTVFIQPSLLLNWSSEVFAGDTGQDSTVYYWRINYADQIGNPNPTSLWADRSFTYIPGSPEGWSQSEFSQFEKDIITGNLQLDKANNQWKFKSVDTKLAVNTSGANASSPLTQVMYNGIPLITPSDCAGDQVIVMAFKKETFQPYLLFTPSITNPTCGRNGNSSGNGLSANVYTNAMTTNLKNYLDAIPSGDYVLLLSKGNVTFSSWDATIKTALQNVGASSGALNTLQNGHPYILLGQKGGSALQEVISTSLSGQTSESIVMNYNYTESFSSGEVTTLPIGPAKEWGKLYGKMVANANDVITYQIIGINTQGQESVVFSQQAALPSEFDLKNILNAGTYPFIRLKLVLKDEVDFTPAQLKRWMVTYEALPIPEGLIDIETIGKEKYVIADKQEGESVNVEFAFRNITDVAFSSDSLWVRYVLTTDNKEVLRDSVKILAPQPKSVVRFSRQIETLGRVGANVLTVYVNPRIAAELYYDNNLYQVNFNVLKDNANPILEVSFDGRQIMDGEIVSPSPVINIRLRDENSFKVLTDTSNLNVLLRKCETCDFETIVFSDPNVKWTSGPSLTEVEFHPKNLANGQYALKVQGRDASDNKAGVNPYTINFEVVNESTVTHVFPYPNPFSTKTQFVFTLTGGAIPDEMKIQIMTVTGKVVREITKEELGPIVIGNNRSQYAWDGRDEYGDLLANGLYLYRVVMKINGQPIEQRKTSADKAFKNGFGKLYILR</sequence>
<organism evidence="6 7">
    <name type="scientific">Microscilla marina ATCC 23134</name>
    <dbReference type="NCBI Taxonomy" id="313606"/>
    <lineage>
        <taxon>Bacteria</taxon>
        <taxon>Pseudomonadati</taxon>
        <taxon>Bacteroidota</taxon>
        <taxon>Cytophagia</taxon>
        <taxon>Cytophagales</taxon>
        <taxon>Microscillaceae</taxon>
        <taxon>Microscilla</taxon>
    </lineage>
</organism>
<name>A1ZEG7_MICM2</name>
<dbReference type="InterPro" id="IPR029031">
    <property type="entry name" value="Gingipain_N_sf"/>
</dbReference>
<evidence type="ECO:0000259" key="4">
    <source>
        <dbReference type="Pfam" id="PF07705"/>
    </source>
</evidence>
<dbReference type="InterPro" id="IPR013783">
    <property type="entry name" value="Ig-like_fold"/>
</dbReference>
<dbReference type="CDD" id="cd02258">
    <property type="entry name" value="Peptidase_C25_N"/>
    <property type="match status" value="1"/>
</dbReference>
<dbReference type="SUPFAM" id="SSF52129">
    <property type="entry name" value="Caspase-like"/>
    <property type="match status" value="1"/>
</dbReference>
<dbReference type="EMBL" id="AAWS01000003">
    <property type="protein sequence ID" value="EAY31475.1"/>
    <property type="molecule type" value="Genomic_DNA"/>
</dbReference>
<dbReference type="Proteomes" id="UP000004095">
    <property type="component" value="Unassembled WGS sequence"/>
</dbReference>
<dbReference type="InterPro" id="IPR039477">
    <property type="entry name" value="ILEI/PANDER_dom"/>
</dbReference>
<dbReference type="Pfam" id="PF01364">
    <property type="entry name" value="Peptidase_C25"/>
    <property type="match status" value="1"/>
</dbReference>
<gene>
    <name evidence="6" type="ORF">M23134_04308</name>
</gene>
<dbReference type="InterPro" id="IPR001769">
    <property type="entry name" value="Gingipain"/>
</dbReference>
<dbReference type="InterPro" id="IPR029030">
    <property type="entry name" value="Caspase-like_dom_sf"/>
</dbReference>
<evidence type="ECO:0008006" key="8">
    <source>
        <dbReference type="Google" id="ProtNLM"/>
    </source>
</evidence>
<proteinExistence type="predicted"/>
<feature type="chain" id="PRO_5002642118" description="Gingipain domain-containing protein" evidence="2">
    <location>
        <begin position="27"/>
        <end position="1677"/>
    </location>
</feature>
<feature type="domain" description="ILEI/PANDER" evidence="5">
    <location>
        <begin position="1121"/>
        <end position="1193"/>
    </location>
</feature>
<dbReference type="Gene3D" id="2.60.40.4070">
    <property type="match status" value="1"/>
</dbReference>
<dbReference type="Gene3D" id="2.60.40.10">
    <property type="entry name" value="Immunoglobulins"/>
    <property type="match status" value="1"/>
</dbReference>
<dbReference type="InterPro" id="IPR011635">
    <property type="entry name" value="CARDB"/>
</dbReference>